<dbReference type="EC" id="3.1.26.4" evidence="3"/>
<comment type="similarity">
    <text evidence="2">Belongs to the RNase H family.</text>
</comment>
<dbReference type="OMA" id="DVSWHWV"/>
<dbReference type="PANTHER" id="PTHR10642:SF26">
    <property type="entry name" value="RIBONUCLEASE H1"/>
    <property type="match status" value="1"/>
</dbReference>
<evidence type="ECO:0000313" key="9">
    <source>
        <dbReference type="EMBL" id="RDW25572.1"/>
    </source>
</evidence>
<dbReference type="CDD" id="cd09280">
    <property type="entry name" value="RNase_HI_eukaryote_like"/>
    <property type="match status" value="1"/>
</dbReference>
<dbReference type="GO" id="GO:0046872">
    <property type="term" value="F:metal ion binding"/>
    <property type="evidence" value="ECO:0007669"/>
    <property type="project" value="UniProtKB-KW"/>
</dbReference>
<proteinExistence type="inferred from homology"/>
<feature type="domain" description="RNase H type-1" evidence="8">
    <location>
        <begin position="1"/>
        <end position="132"/>
    </location>
</feature>
<evidence type="ECO:0000256" key="3">
    <source>
        <dbReference type="ARBA" id="ARBA00012180"/>
    </source>
</evidence>
<dbReference type="InterPro" id="IPR050092">
    <property type="entry name" value="RNase_H"/>
</dbReference>
<dbReference type="InterPro" id="IPR012337">
    <property type="entry name" value="RNaseH-like_sf"/>
</dbReference>
<dbReference type="SUPFAM" id="SSF53098">
    <property type="entry name" value="Ribonuclease H-like"/>
    <property type="match status" value="1"/>
</dbReference>
<dbReference type="Proteomes" id="UP000256601">
    <property type="component" value="Unassembled WGS sequence"/>
</dbReference>
<dbReference type="FunFam" id="3.30.420.10:FF:000275">
    <property type="entry name" value="Ribonuclease H"/>
    <property type="match status" value="1"/>
</dbReference>
<organism evidence="9 10">
    <name type="scientific">Yarrowia lipolytica</name>
    <name type="common">Candida lipolytica</name>
    <dbReference type="NCBI Taxonomy" id="4952"/>
    <lineage>
        <taxon>Eukaryota</taxon>
        <taxon>Fungi</taxon>
        <taxon>Dikarya</taxon>
        <taxon>Ascomycota</taxon>
        <taxon>Saccharomycotina</taxon>
        <taxon>Dipodascomycetes</taxon>
        <taxon>Dipodascales</taxon>
        <taxon>Dipodascales incertae sedis</taxon>
        <taxon>Yarrowia</taxon>
    </lineage>
</organism>
<keyword evidence="5" id="KW-0479">Metal-binding</keyword>
<dbReference type="GO" id="GO:0043137">
    <property type="term" value="P:DNA replication, removal of RNA primer"/>
    <property type="evidence" value="ECO:0007669"/>
    <property type="project" value="TreeGrafter"/>
</dbReference>
<dbReference type="EMBL" id="KZ858999">
    <property type="protein sequence ID" value="RDW25572.1"/>
    <property type="molecule type" value="Genomic_DNA"/>
</dbReference>
<dbReference type="VEuPathDB" id="FungiDB:YALI1_A16075g"/>
<dbReference type="GO" id="GO:0003676">
    <property type="term" value="F:nucleic acid binding"/>
    <property type="evidence" value="ECO:0007669"/>
    <property type="project" value="InterPro"/>
</dbReference>
<dbReference type="PANTHER" id="PTHR10642">
    <property type="entry name" value="RIBONUCLEASE H1"/>
    <property type="match status" value="1"/>
</dbReference>
<sequence>MLQLELVCFFGNNNPLNVSARLRGDLQTNQRAERAAVQRALEILSTQTDNRMYQICTDSEYVINCLSKWVTTWQKNGWINARGLPVCNRDLIQDITNLNASCTNVIGLKKVRAHSDDNANNQADRLAGEGVFWEEY</sequence>
<comment type="catalytic activity">
    <reaction evidence="1">
        <text>Endonucleolytic cleavage to 5'-phosphomonoester.</text>
        <dbReference type="EC" id="3.1.26.4"/>
    </reaction>
</comment>
<dbReference type="PROSITE" id="PS50879">
    <property type="entry name" value="RNASE_H_1"/>
    <property type="match status" value="1"/>
</dbReference>
<keyword evidence="6" id="KW-0255">Endonuclease</keyword>
<dbReference type="Gene3D" id="3.30.420.10">
    <property type="entry name" value="Ribonuclease H-like superfamily/Ribonuclease H"/>
    <property type="match status" value="1"/>
</dbReference>
<protein>
    <recommendedName>
        <fullName evidence="3">ribonuclease H</fullName>
        <ecNumber evidence="3">3.1.26.4</ecNumber>
    </recommendedName>
</protein>
<keyword evidence="4" id="KW-0540">Nuclease</keyword>
<gene>
    <name evidence="9" type="ORF">B0I71DRAFT_39546</name>
</gene>
<evidence type="ECO:0000256" key="5">
    <source>
        <dbReference type="ARBA" id="ARBA00022723"/>
    </source>
</evidence>
<evidence type="ECO:0000256" key="1">
    <source>
        <dbReference type="ARBA" id="ARBA00000077"/>
    </source>
</evidence>
<dbReference type="Pfam" id="PF00075">
    <property type="entry name" value="RNase_H"/>
    <property type="match status" value="1"/>
</dbReference>
<evidence type="ECO:0000256" key="2">
    <source>
        <dbReference type="ARBA" id="ARBA00005300"/>
    </source>
</evidence>
<dbReference type="VEuPathDB" id="FungiDB:YALI0_A16148g"/>
<evidence type="ECO:0000256" key="7">
    <source>
        <dbReference type="ARBA" id="ARBA00022801"/>
    </source>
</evidence>
<dbReference type="GO" id="GO:0004523">
    <property type="term" value="F:RNA-DNA hybrid ribonuclease activity"/>
    <property type="evidence" value="ECO:0007669"/>
    <property type="project" value="UniProtKB-EC"/>
</dbReference>
<evidence type="ECO:0000259" key="8">
    <source>
        <dbReference type="PROSITE" id="PS50879"/>
    </source>
</evidence>
<name>A0A371C5W3_YARLL</name>
<reference evidence="9 10" key="1">
    <citation type="submission" date="2018-07" db="EMBL/GenBank/DDBJ databases">
        <title>Draft Genome Assemblies for Five Robust Yarrowia lipolytica Strains Exhibiting High Lipid Production and Pentose Sugar Utilization and Sugar Alcohol Secretion from Undetoxified Lignocellulosic Biomass Hydrolysates.</title>
        <authorList>
            <consortium name="DOE Joint Genome Institute"/>
            <person name="Walker C."/>
            <person name="Ryu S."/>
            <person name="Na H."/>
            <person name="Zane M."/>
            <person name="LaButti K."/>
            <person name="Lipzen A."/>
            <person name="Haridas S."/>
            <person name="Barry K."/>
            <person name="Grigoriev I.V."/>
            <person name="Quarterman J."/>
            <person name="Slininger P."/>
            <person name="Dien B."/>
            <person name="Trinh C.T."/>
        </authorList>
    </citation>
    <scope>NUCLEOTIDE SEQUENCE [LARGE SCALE GENOMIC DNA]</scope>
    <source>
        <strain evidence="9 10">YB392</strain>
    </source>
</reference>
<dbReference type="AlphaFoldDB" id="A0A371C5W3"/>
<evidence type="ECO:0000313" key="10">
    <source>
        <dbReference type="Proteomes" id="UP000256601"/>
    </source>
</evidence>
<keyword evidence="7" id="KW-0378">Hydrolase</keyword>
<evidence type="ECO:0000256" key="6">
    <source>
        <dbReference type="ARBA" id="ARBA00022759"/>
    </source>
</evidence>
<accession>A0A371C5W3</accession>
<evidence type="ECO:0000256" key="4">
    <source>
        <dbReference type="ARBA" id="ARBA00022722"/>
    </source>
</evidence>
<dbReference type="InterPro" id="IPR036397">
    <property type="entry name" value="RNaseH_sf"/>
</dbReference>
<dbReference type="InterPro" id="IPR002156">
    <property type="entry name" value="RNaseH_domain"/>
</dbReference>